<protein>
    <submittedName>
        <fullName evidence="8">MFS family arabinose efflux permease</fullName>
    </submittedName>
</protein>
<feature type="transmembrane region" description="Helical" evidence="6">
    <location>
        <begin position="246"/>
        <end position="269"/>
    </location>
</feature>
<comment type="subcellular location">
    <subcellularLocation>
        <location evidence="1">Cell membrane</location>
        <topology evidence="1">Multi-pass membrane protein</topology>
    </subcellularLocation>
</comment>
<evidence type="ECO:0000256" key="4">
    <source>
        <dbReference type="ARBA" id="ARBA00022989"/>
    </source>
</evidence>
<feature type="transmembrane region" description="Helical" evidence="6">
    <location>
        <begin position="7"/>
        <end position="29"/>
    </location>
</feature>
<sequence>MTVPAAFPWRLVLLCCGAEILTMLGFALVPTLLPTFTAEWGLSATEGGWLGGVFFLGYITAVPLLVSLTDRYDARRIYLLAASLSALALAAFALFARSFVPGLLCWLVAGFGLAGTYMPGLRALTDRLPVAFQSRGTAFYTASFGTGAGLSYLLLEGLGRLLPWPLLFALAAAAVAAAVALIAFALPPKLPVTAAGSGDGGWRSVLRDRRILAFCGAYCGHNWELFGFRSWLVAYLTWSHLQTPSALTAAPGIVAALATFLAVPASILGNEGAHRWGRTVWLRRVMNLSAAMALLVALMGNVGGHGWWAMVLLLAYAATMNLDSAAMTAGLLTETPPDRRGKALALYACIGFAGGFVGPVAFGMALDAFGRHGVGGWSAGFVTLALGIGLARLSIGLVDKKGPAAT</sequence>
<evidence type="ECO:0000256" key="6">
    <source>
        <dbReference type="SAM" id="Phobius"/>
    </source>
</evidence>
<feature type="transmembrane region" description="Helical" evidence="6">
    <location>
        <begin position="306"/>
        <end position="332"/>
    </location>
</feature>
<dbReference type="InterPro" id="IPR050189">
    <property type="entry name" value="MFS_Efflux_Transporters"/>
</dbReference>
<comment type="caution">
    <text evidence="8">The sequence shown here is derived from an EMBL/GenBank/DDBJ whole genome shotgun (WGS) entry which is preliminary data.</text>
</comment>
<evidence type="ECO:0000313" key="8">
    <source>
        <dbReference type="EMBL" id="RZT76265.1"/>
    </source>
</evidence>
<feature type="transmembrane region" description="Helical" evidence="6">
    <location>
        <begin position="281"/>
        <end position="300"/>
    </location>
</feature>
<feature type="transmembrane region" description="Helical" evidence="6">
    <location>
        <begin position="137"/>
        <end position="155"/>
    </location>
</feature>
<evidence type="ECO:0000256" key="3">
    <source>
        <dbReference type="ARBA" id="ARBA00022692"/>
    </source>
</evidence>
<evidence type="ECO:0000259" key="7">
    <source>
        <dbReference type="PROSITE" id="PS50850"/>
    </source>
</evidence>
<feature type="transmembrane region" description="Helical" evidence="6">
    <location>
        <begin position="78"/>
        <end position="100"/>
    </location>
</feature>
<dbReference type="InterPro" id="IPR036259">
    <property type="entry name" value="MFS_trans_sf"/>
</dbReference>
<feature type="domain" description="Major facilitator superfamily (MFS) profile" evidence="7">
    <location>
        <begin position="11"/>
        <end position="403"/>
    </location>
</feature>
<keyword evidence="2" id="KW-1003">Cell membrane</keyword>
<dbReference type="Gene3D" id="1.20.1250.20">
    <property type="entry name" value="MFS general substrate transporter like domains"/>
    <property type="match status" value="1"/>
</dbReference>
<keyword evidence="9" id="KW-1185">Reference proteome</keyword>
<keyword evidence="5 6" id="KW-0472">Membrane</keyword>
<proteinExistence type="predicted"/>
<feature type="transmembrane region" description="Helical" evidence="6">
    <location>
        <begin position="49"/>
        <end position="66"/>
    </location>
</feature>
<accession>A0ABY0INJ5</accession>
<evidence type="ECO:0000256" key="2">
    <source>
        <dbReference type="ARBA" id="ARBA00022475"/>
    </source>
</evidence>
<gene>
    <name evidence="8" type="ORF">EV678_2140</name>
</gene>
<dbReference type="PANTHER" id="PTHR43124:SF3">
    <property type="entry name" value="CHLORAMPHENICOL EFFLUX PUMP RV0191"/>
    <property type="match status" value="1"/>
</dbReference>
<evidence type="ECO:0000256" key="1">
    <source>
        <dbReference type="ARBA" id="ARBA00004651"/>
    </source>
</evidence>
<dbReference type="InterPro" id="IPR020846">
    <property type="entry name" value="MFS_dom"/>
</dbReference>
<feature type="transmembrane region" description="Helical" evidence="6">
    <location>
        <begin position="106"/>
        <end position="125"/>
    </location>
</feature>
<dbReference type="SUPFAM" id="SSF103473">
    <property type="entry name" value="MFS general substrate transporter"/>
    <property type="match status" value="1"/>
</dbReference>
<feature type="transmembrane region" description="Helical" evidence="6">
    <location>
        <begin position="161"/>
        <end position="186"/>
    </location>
</feature>
<evidence type="ECO:0000256" key="5">
    <source>
        <dbReference type="ARBA" id="ARBA00023136"/>
    </source>
</evidence>
<reference evidence="8 9" key="1">
    <citation type="submission" date="2019-02" db="EMBL/GenBank/DDBJ databases">
        <title>Genomic Encyclopedia of Type Strains, Phase IV (KMG-IV): sequencing the most valuable type-strain genomes for metagenomic binning, comparative biology and taxonomic classification.</title>
        <authorList>
            <person name="Goeker M."/>
        </authorList>
    </citation>
    <scope>NUCLEOTIDE SEQUENCE [LARGE SCALE GENOMIC DNA]</scope>
    <source>
        <strain evidence="8 9">DSM 21223</strain>
    </source>
</reference>
<dbReference type="PANTHER" id="PTHR43124">
    <property type="entry name" value="PURINE EFFLUX PUMP PBUE"/>
    <property type="match status" value="1"/>
</dbReference>
<dbReference type="InterPro" id="IPR011701">
    <property type="entry name" value="MFS"/>
</dbReference>
<name>A0ABY0INJ5_9RHOO</name>
<dbReference type="PROSITE" id="PS50850">
    <property type="entry name" value="MFS"/>
    <property type="match status" value="1"/>
</dbReference>
<dbReference type="Pfam" id="PF07690">
    <property type="entry name" value="MFS_1"/>
    <property type="match status" value="1"/>
</dbReference>
<evidence type="ECO:0000313" key="9">
    <source>
        <dbReference type="Proteomes" id="UP000292136"/>
    </source>
</evidence>
<dbReference type="RefSeq" id="WP_130459519.1">
    <property type="nucleotide sequence ID" value="NZ_SHKM01000002.1"/>
</dbReference>
<dbReference type="EMBL" id="SHKM01000002">
    <property type="protein sequence ID" value="RZT76265.1"/>
    <property type="molecule type" value="Genomic_DNA"/>
</dbReference>
<organism evidence="8 9">
    <name type="scientific">Azospira oryzae</name>
    <dbReference type="NCBI Taxonomy" id="146939"/>
    <lineage>
        <taxon>Bacteria</taxon>
        <taxon>Pseudomonadati</taxon>
        <taxon>Pseudomonadota</taxon>
        <taxon>Betaproteobacteria</taxon>
        <taxon>Rhodocyclales</taxon>
        <taxon>Rhodocyclaceae</taxon>
        <taxon>Azospira</taxon>
    </lineage>
</organism>
<feature type="transmembrane region" description="Helical" evidence="6">
    <location>
        <begin position="344"/>
        <end position="365"/>
    </location>
</feature>
<dbReference type="Proteomes" id="UP000292136">
    <property type="component" value="Unassembled WGS sequence"/>
</dbReference>
<keyword evidence="3 6" id="KW-0812">Transmembrane</keyword>
<feature type="transmembrane region" description="Helical" evidence="6">
    <location>
        <begin position="377"/>
        <end position="398"/>
    </location>
</feature>
<feature type="transmembrane region" description="Helical" evidence="6">
    <location>
        <begin position="211"/>
        <end position="234"/>
    </location>
</feature>
<keyword evidence="4 6" id="KW-1133">Transmembrane helix</keyword>